<name>A0A318TC81_9BRAD</name>
<dbReference type="GO" id="GO:0043022">
    <property type="term" value="F:ribosome binding"/>
    <property type="evidence" value="ECO:0007669"/>
    <property type="project" value="InterPro"/>
</dbReference>
<sequence length="212" mass="22187">MNAGKSANDGPATPSSQPDEGQRRADPPNVASAPAKAADKRVCIARIGAPHGVRGAVKLWPFTEDPLAILDYGPLTSKDGHRRFVVETAREAKGHLVATLEGVASRNDAERLNGVELYIDRDQLPGTDADEYYHADLIGLAAETTAGEALGRVIAVHNFGAGDILEIAPPSGPTLLLPFSNAVVPTVDIAGGRLLIEPPGEIEGDTPDHPEA</sequence>
<dbReference type="HAMAP" id="MF_00014">
    <property type="entry name" value="Ribosome_mat_RimM"/>
    <property type="match status" value="1"/>
</dbReference>
<reference evidence="9 10" key="1">
    <citation type="submission" date="2018-06" db="EMBL/GenBank/DDBJ databases">
        <title>Genomic Encyclopedia of Archaeal and Bacterial Type Strains, Phase II (KMG-II): from individual species to whole genera.</title>
        <authorList>
            <person name="Goeker M."/>
        </authorList>
    </citation>
    <scope>NUCLEOTIDE SEQUENCE [LARGE SCALE GENOMIC DNA]</scope>
    <source>
        <strain evidence="9 10">JCM 11668</strain>
    </source>
</reference>
<comment type="domain">
    <text evidence="5">The PRC barrel domain binds ribosomal protein uS19.</text>
</comment>
<keyword evidence="10" id="KW-1185">Reference proteome</keyword>
<evidence type="ECO:0000256" key="5">
    <source>
        <dbReference type="HAMAP-Rule" id="MF_00014"/>
    </source>
</evidence>
<feature type="domain" description="RimM N-terminal" evidence="7">
    <location>
        <begin position="43"/>
        <end position="123"/>
    </location>
</feature>
<gene>
    <name evidence="5" type="primary">rimM</name>
    <name evidence="9" type="ORF">BJ122_11459</name>
</gene>
<comment type="subcellular location">
    <subcellularLocation>
        <location evidence="5">Cytoplasm</location>
    </subcellularLocation>
</comment>
<proteinExistence type="inferred from homology"/>
<evidence type="ECO:0000256" key="1">
    <source>
        <dbReference type="ARBA" id="ARBA00022490"/>
    </source>
</evidence>
<evidence type="ECO:0000256" key="4">
    <source>
        <dbReference type="ARBA" id="ARBA00023186"/>
    </source>
</evidence>
<dbReference type="GO" id="GO:0005840">
    <property type="term" value="C:ribosome"/>
    <property type="evidence" value="ECO:0007669"/>
    <property type="project" value="InterPro"/>
</dbReference>
<dbReference type="NCBIfam" id="TIGR02273">
    <property type="entry name" value="16S_RimM"/>
    <property type="match status" value="1"/>
</dbReference>
<dbReference type="SUPFAM" id="SSF50447">
    <property type="entry name" value="Translation proteins"/>
    <property type="match status" value="1"/>
</dbReference>
<evidence type="ECO:0000259" key="8">
    <source>
        <dbReference type="Pfam" id="PF24986"/>
    </source>
</evidence>
<evidence type="ECO:0000313" key="10">
    <source>
        <dbReference type="Proteomes" id="UP000248148"/>
    </source>
</evidence>
<dbReference type="InterPro" id="IPR002676">
    <property type="entry name" value="RimM_N"/>
</dbReference>
<dbReference type="Gene3D" id="2.40.30.60">
    <property type="entry name" value="RimM"/>
    <property type="match status" value="1"/>
</dbReference>
<comment type="caution">
    <text evidence="9">The sequence shown here is derived from an EMBL/GenBank/DDBJ whole genome shotgun (WGS) entry which is preliminary data.</text>
</comment>
<keyword evidence="4 5" id="KW-0143">Chaperone</keyword>
<evidence type="ECO:0000259" key="7">
    <source>
        <dbReference type="Pfam" id="PF01782"/>
    </source>
</evidence>
<evidence type="ECO:0000256" key="6">
    <source>
        <dbReference type="SAM" id="MobiDB-lite"/>
    </source>
</evidence>
<organism evidence="9 10">
    <name type="scientific">Rhodopseudomonas faecalis</name>
    <dbReference type="NCBI Taxonomy" id="99655"/>
    <lineage>
        <taxon>Bacteria</taxon>
        <taxon>Pseudomonadati</taxon>
        <taxon>Pseudomonadota</taxon>
        <taxon>Alphaproteobacteria</taxon>
        <taxon>Hyphomicrobiales</taxon>
        <taxon>Nitrobacteraceae</taxon>
        <taxon>Rhodopseudomonas</taxon>
    </lineage>
</organism>
<dbReference type="GO" id="GO:0006364">
    <property type="term" value="P:rRNA processing"/>
    <property type="evidence" value="ECO:0007669"/>
    <property type="project" value="UniProtKB-UniRule"/>
</dbReference>
<keyword evidence="3 5" id="KW-0698">rRNA processing</keyword>
<feature type="region of interest" description="Disordered" evidence="6">
    <location>
        <begin position="1"/>
        <end position="35"/>
    </location>
</feature>
<comment type="function">
    <text evidence="5">An accessory protein needed during the final step in the assembly of 30S ribosomal subunit, possibly for assembly of the head region. Essential for efficient processing of 16S rRNA. May be needed both before and after RbfA during the maturation of 16S rRNA. It has affinity for free ribosomal 30S subunits but not for 70S ribosomes.</text>
</comment>
<evidence type="ECO:0000256" key="2">
    <source>
        <dbReference type="ARBA" id="ARBA00022517"/>
    </source>
</evidence>
<comment type="similarity">
    <text evidence="5">Belongs to the RimM family.</text>
</comment>
<dbReference type="InterPro" id="IPR009000">
    <property type="entry name" value="Transl_B-barrel_sf"/>
</dbReference>
<dbReference type="InterPro" id="IPR011961">
    <property type="entry name" value="RimM"/>
</dbReference>
<dbReference type="InterPro" id="IPR036976">
    <property type="entry name" value="RimM_N_sf"/>
</dbReference>
<accession>A0A318TC81</accession>
<dbReference type="Proteomes" id="UP000248148">
    <property type="component" value="Unassembled WGS sequence"/>
</dbReference>
<feature type="domain" description="Ribosome maturation factor RimM PRC barrel" evidence="8">
    <location>
        <begin position="135"/>
        <end position="201"/>
    </location>
</feature>
<dbReference type="InterPro" id="IPR056792">
    <property type="entry name" value="PRC_RimM"/>
</dbReference>
<dbReference type="EMBL" id="QJTI01000014">
    <property type="protein sequence ID" value="PYF02143.1"/>
    <property type="molecule type" value="Genomic_DNA"/>
</dbReference>
<keyword evidence="2 5" id="KW-0690">Ribosome biogenesis</keyword>
<evidence type="ECO:0000256" key="3">
    <source>
        <dbReference type="ARBA" id="ARBA00022552"/>
    </source>
</evidence>
<dbReference type="Pfam" id="PF24986">
    <property type="entry name" value="PRC_RimM"/>
    <property type="match status" value="1"/>
</dbReference>
<dbReference type="GO" id="GO:0042274">
    <property type="term" value="P:ribosomal small subunit biogenesis"/>
    <property type="evidence" value="ECO:0007669"/>
    <property type="project" value="UniProtKB-UniRule"/>
</dbReference>
<protein>
    <recommendedName>
        <fullName evidence="5">Ribosome maturation factor RimM</fullName>
    </recommendedName>
</protein>
<dbReference type="GO" id="GO:0005737">
    <property type="term" value="C:cytoplasm"/>
    <property type="evidence" value="ECO:0007669"/>
    <property type="project" value="UniProtKB-SubCell"/>
</dbReference>
<dbReference type="PANTHER" id="PTHR33692:SF1">
    <property type="entry name" value="RIBOSOME MATURATION FACTOR RIMM"/>
    <property type="match status" value="1"/>
</dbReference>
<dbReference type="Gene3D" id="2.30.30.240">
    <property type="entry name" value="PRC-barrel domain"/>
    <property type="match status" value="1"/>
</dbReference>
<keyword evidence="1 5" id="KW-0963">Cytoplasm</keyword>
<dbReference type="AlphaFoldDB" id="A0A318TC81"/>
<dbReference type="Pfam" id="PF01782">
    <property type="entry name" value="RimM"/>
    <property type="match status" value="1"/>
</dbReference>
<dbReference type="PANTHER" id="PTHR33692">
    <property type="entry name" value="RIBOSOME MATURATION FACTOR RIMM"/>
    <property type="match status" value="1"/>
</dbReference>
<dbReference type="InterPro" id="IPR011033">
    <property type="entry name" value="PRC_barrel-like_sf"/>
</dbReference>
<dbReference type="SUPFAM" id="SSF50346">
    <property type="entry name" value="PRC-barrel domain"/>
    <property type="match status" value="1"/>
</dbReference>
<comment type="subunit">
    <text evidence="5">Binds ribosomal protein uS19.</text>
</comment>
<evidence type="ECO:0000313" key="9">
    <source>
        <dbReference type="EMBL" id="PYF02143.1"/>
    </source>
</evidence>